<dbReference type="EMBL" id="JAGGMR010000001">
    <property type="protein sequence ID" value="MBP2189691.1"/>
    <property type="molecule type" value="Genomic_DNA"/>
</dbReference>
<comment type="caution">
    <text evidence="1">The sequence shown here is derived from an EMBL/GenBank/DDBJ whole genome shotgun (WGS) entry which is preliminary data.</text>
</comment>
<sequence length="61" mass="6413">MTSLAGAACGRFVEANTAPDMPTSTSPELVREETEYGGWVLPTKQGAAGQKRGFNSRVLVA</sequence>
<name>A0ABS4QDC0_9NOCA</name>
<evidence type="ECO:0008006" key="3">
    <source>
        <dbReference type="Google" id="ProtNLM"/>
    </source>
</evidence>
<reference evidence="1 2" key="1">
    <citation type="submission" date="2021-03" db="EMBL/GenBank/DDBJ databases">
        <title>Sequencing the genomes of 1000 actinobacteria strains.</title>
        <authorList>
            <person name="Klenk H.-P."/>
        </authorList>
    </citation>
    <scope>NUCLEOTIDE SEQUENCE [LARGE SCALE GENOMIC DNA]</scope>
    <source>
        <strain evidence="1 2">DSM 45516</strain>
    </source>
</reference>
<dbReference type="RefSeq" id="WP_209888751.1">
    <property type="nucleotide sequence ID" value="NZ_JAGGMR010000001.1"/>
</dbReference>
<keyword evidence="2" id="KW-1185">Reference proteome</keyword>
<accession>A0ABS4QDC0</accession>
<evidence type="ECO:0000313" key="1">
    <source>
        <dbReference type="EMBL" id="MBP2189691.1"/>
    </source>
</evidence>
<evidence type="ECO:0000313" key="2">
    <source>
        <dbReference type="Proteomes" id="UP001519325"/>
    </source>
</evidence>
<dbReference type="Proteomes" id="UP001519325">
    <property type="component" value="Unassembled WGS sequence"/>
</dbReference>
<proteinExistence type="predicted"/>
<organism evidence="1 2">
    <name type="scientific">Nocardia goodfellowii</name>
    <dbReference type="NCBI Taxonomy" id="882446"/>
    <lineage>
        <taxon>Bacteria</taxon>
        <taxon>Bacillati</taxon>
        <taxon>Actinomycetota</taxon>
        <taxon>Actinomycetes</taxon>
        <taxon>Mycobacteriales</taxon>
        <taxon>Nocardiaceae</taxon>
        <taxon>Nocardia</taxon>
    </lineage>
</organism>
<gene>
    <name evidence="1" type="ORF">BJ987_002592</name>
</gene>
<protein>
    <recommendedName>
        <fullName evidence="3">DUF397 domain-containing protein</fullName>
    </recommendedName>
</protein>